<organism evidence="1 2">
    <name type="scientific">Candidatus Flavonifractor merdigallinarum</name>
    <dbReference type="NCBI Taxonomy" id="2838589"/>
    <lineage>
        <taxon>Bacteria</taxon>
        <taxon>Bacillati</taxon>
        <taxon>Bacillota</taxon>
        <taxon>Clostridia</taxon>
        <taxon>Eubacteriales</taxon>
        <taxon>Oscillospiraceae</taxon>
        <taxon>Flavonifractor</taxon>
    </lineage>
</organism>
<proteinExistence type="predicted"/>
<reference evidence="1" key="2">
    <citation type="submission" date="2021-04" db="EMBL/GenBank/DDBJ databases">
        <authorList>
            <person name="Gilroy R."/>
        </authorList>
    </citation>
    <scope>NUCLEOTIDE SEQUENCE</scope>
    <source>
        <strain evidence="1">ChiBcec16_6824</strain>
    </source>
</reference>
<dbReference type="EMBL" id="DXDX01000135">
    <property type="protein sequence ID" value="HIY21680.1"/>
    <property type="molecule type" value="Genomic_DNA"/>
</dbReference>
<evidence type="ECO:0000313" key="2">
    <source>
        <dbReference type="Proteomes" id="UP000823868"/>
    </source>
</evidence>
<protein>
    <submittedName>
        <fullName evidence="1">Uncharacterized protein</fullName>
    </submittedName>
</protein>
<reference evidence="1" key="1">
    <citation type="journal article" date="2021" name="PeerJ">
        <title>Extensive microbial diversity within the chicken gut microbiome revealed by metagenomics and culture.</title>
        <authorList>
            <person name="Gilroy R."/>
            <person name="Ravi A."/>
            <person name="Getino M."/>
            <person name="Pursley I."/>
            <person name="Horton D.L."/>
            <person name="Alikhan N.F."/>
            <person name="Baker D."/>
            <person name="Gharbi K."/>
            <person name="Hall N."/>
            <person name="Watson M."/>
            <person name="Adriaenssens E.M."/>
            <person name="Foster-Nyarko E."/>
            <person name="Jarju S."/>
            <person name="Secka A."/>
            <person name="Antonio M."/>
            <person name="Oren A."/>
            <person name="Chaudhuri R.R."/>
            <person name="La Ragione R."/>
            <person name="Hildebrand F."/>
            <person name="Pallen M.J."/>
        </authorList>
    </citation>
    <scope>NUCLEOTIDE SEQUENCE</scope>
    <source>
        <strain evidence="1">ChiBcec16_6824</strain>
    </source>
</reference>
<comment type="caution">
    <text evidence="1">The sequence shown here is derived from an EMBL/GenBank/DDBJ whole genome shotgun (WGS) entry which is preliminary data.</text>
</comment>
<name>A0A9D2BZP9_9FIRM</name>
<gene>
    <name evidence="1" type="ORF">H9841_07270</name>
</gene>
<dbReference type="Proteomes" id="UP000823868">
    <property type="component" value="Unassembled WGS sequence"/>
</dbReference>
<accession>A0A9D2BZP9</accession>
<sequence>MNSMVLERLLSRYGQVVTVTGADGIPQEGRAFVQPICETGETALQVCPTPLGTRRGDRYRYLGSPSLPLAAGDSVSALGLSFRVQTAQPIQVGETLSHWWAVLRVRGEEQP</sequence>
<dbReference type="AlphaFoldDB" id="A0A9D2BZP9"/>
<evidence type="ECO:0000313" key="1">
    <source>
        <dbReference type="EMBL" id="HIY21680.1"/>
    </source>
</evidence>